<reference evidence="2 3" key="1">
    <citation type="submission" date="2017-08" db="EMBL/GenBank/DDBJ databases">
        <title>Virgibacillus indicus sp. nov. and Virgibacillus profoundi sp. nov, two moderately halophilic bacteria isolated from marine sediment by using the Microfluidic Streak Plate.</title>
        <authorList>
            <person name="Xu B."/>
            <person name="Hu B."/>
            <person name="Wang J."/>
            <person name="Zhu Y."/>
            <person name="Huang L."/>
            <person name="Du W."/>
            <person name="Huang Y."/>
        </authorList>
    </citation>
    <scope>NUCLEOTIDE SEQUENCE [LARGE SCALE GENOMIC DNA]</scope>
    <source>
        <strain evidence="2 3">IO3-P3-H5</strain>
    </source>
</reference>
<gene>
    <name evidence="2" type="ORF">CIL05_18260</name>
</gene>
<proteinExistence type="predicted"/>
<sequence>MGRGECSIMPDKEWIDLILEAKQLGLTIEEIREFLQTENKEEVLRKAE</sequence>
<dbReference type="AlphaFoldDB" id="A0A2A2IA92"/>
<keyword evidence="3" id="KW-1185">Reference proteome</keyword>
<dbReference type="GO" id="GO:0006355">
    <property type="term" value="P:regulation of DNA-templated transcription"/>
    <property type="evidence" value="ECO:0007669"/>
    <property type="project" value="InterPro"/>
</dbReference>
<dbReference type="InterPro" id="IPR010981">
    <property type="entry name" value="SinR/SinI_dimer_dom"/>
</dbReference>
<dbReference type="GO" id="GO:0046983">
    <property type="term" value="F:protein dimerization activity"/>
    <property type="evidence" value="ECO:0007669"/>
    <property type="project" value="InterPro"/>
</dbReference>
<dbReference type="SUPFAM" id="SSF47406">
    <property type="entry name" value="SinR repressor dimerisation domain-like"/>
    <property type="match status" value="1"/>
</dbReference>
<organism evidence="2 3">
    <name type="scientific">Virgibacillus profundi</name>
    <dbReference type="NCBI Taxonomy" id="2024555"/>
    <lineage>
        <taxon>Bacteria</taxon>
        <taxon>Bacillati</taxon>
        <taxon>Bacillota</taxon>
        <taxon>Bacilli</taxon>
        <taxon>Bacillales</taxon>
        <taxon>Bacillaceae</taxon>
        <taxon>Virgibacillus</taxon>
    </lineage>
</organism>
<comment type="caution">
    <text evidence="2">The sequence shown here is derived from an EMBL/GenBank/DDBJ whole genome shotgun (WGS) entry which is preliminary data.</text>
</comment>
<dbReference type="OrthoDB" id="2973152at2"/>
<name>A0A2A2IA92_9BACI</name>
<dbReference type="InterPro" id="IPR036281">
    <property type="entry name" value="SinR/SinI_dimer_dom_sf"/>
</dbReference>
<evidence type="ECO:0000313" key="3">
    <source>
        <dbReference type="Proteomes" id="UP000218887"/>
    </source>
</evidence>
<evidence type="ECO:0000313" key="2">
    <source>
        <dbReference type="EMBL" id="PAV28055.1"/>
    </source>
</evidence>
<protein>
    <recommendedName>
        <fullName evidence="1">Sin domain-containing protein</fullName>
    </recommendedName>
</protein>
<dbReference type="Pfam" id="PF08671">
    <property type="entry name" value="SinI"/>
    <property type="match status" value="1"/>
</dbReference>
<dbReference type="EMBL" id="NPOA01000015">
    <property type="protein sequence ID" value="PAV28055.1"/>
    <property type="molecule type" value="Genomic_DNA"/>
</dbReference>
<dbReference type="Gene3D" id="1.10.1660.10">
    <property type="match status" value="1"/>
</dbReference>
<accession>A0A2A2IA92</accession>
<dbReference type="PROSITE" id="PS51500">
    <property type="entry name" value="SIN"/>
    <property type="match status" value="1"/>
</dbReference>
<evidence type="ECO:0000259" key="1">
    <source>
        <dbReference type="PROSITE" id="PS51500"/>
    </source>
</evidence>
<dbReference type="Proteomes" id="UP000218887">
    <property type="component" value="Unassembled WGS sequence"/>
</dbReference>
<feature type="domain" description="Sin" evidence="1">
    <location>
        <begin position="1"/>
        <end position="39"/>
    </location>
</feature>